<proteinExistence type="predicted"/>
<dbReference type="InterPro" id="IPR026363">
    <property type="entry name" value="CxxC-x17-CxxC_dom"/>
</dbReference>
<dbReference type="InterPro" id="IPR036280">
    <property type="entry name" value="Multihaem_cyt_sf"/>
</dbReference>
<evidence type="ECO:0000259" key="1">
    <source>
        <dbReference type="Pfam" id="PF23477"/>
    </source>
</evidence>
<dbReference type="Pfam" id="PF23477">
    <property type="entry name" value="zf_Tbcl_2"/>
    <property type="match status" value="2"/>
</dbReference>
<comment type="caution">
    <text evidence="2">The sequence shown here is derived from an EMBL/GenBank/DDBJ whole genome shotgun (WGS) entry which is preliminary data.</text>
</comment>
<gene>
    <name evidence="2" type="ORF">A2V69_00530</name>
</gene>
<dbReference type="Proteomes" id="UP000177810">
    <property type="component" value="Unassembled WGS sequence"/>
</dbReference>
<dbReference type="SUPFAM" id="SSF48695">
    <property type="entry name" value="Multiheme cytochromes"/>
    <property type="match status" value="1"/>
</dbReference>
<organism evidence="2 3">
    <name type="scientific">Candidatus Portnoybacteria bacterium RBG_13_40_8</name>
    <dbReference type="NCBI Taxonomy" id="1801990"/>
    <lineage>
        <taxon>Bacteria</taxon>
        <taxon>Candidatus Portnoyibacteriota</taxon>
    </lineage>
</organism>
<dbReference type="EMBL" id="MHMT01000030">
    <property type="protein sequence ID" value="OGZ31886.1"/>
    <property type="molecule type" value="Genomic_DNA"/>
</dbReference>
<dbReference type="STRING" id="1801990.A2V69_00530"/>
<reference evidence="2 3" key="1">
    <citation type="journal article" date="2016" name="Nat. Commun.">
        <title>Thousands of microbial genomes shed light on interconnected biogeochemical processes in an aquifer system.</title>
        <authorList>
            <person name="Anantharaman K."/>
            <person name="Brown C.T."/>
            <person name="Hug L.A."/>
            <person name="Sharon I."/>
            <person name="Castelle C.J."/>
            <person name="Probst A.J."/>
            <person name="Thomas B.C."/>
            <person name="Singh A."/>
            <person name="Wilkins M.J."/>
            <person name="Karaoz U."/>
            <person name="Brodie E.L."/>
            <person name="Williams K.H."/>
            <person name="Hubbard S.S."/>
            <person name="Banfield J.F."/>
        </authorList>
    </citation>
    <scope>NUCLEOTIDE SEQUENCE [LARGE SCALE GENOMIC DNA]</scope>
</reference>
<protein>
    <recommendedName>
        <fullName evidence="1">CxxC-x17-CxxC domain-containing protein</fullName>
    </recommendedName>
</protein>
<dbReference type="AlphaFoldDB" id="A0A1G2F1C1"/>
<sequence>MVFKNRDDERSPRKMYKGDWKCSQCGAEITELPFEPSGDLPLYCLNCHRERVNQRRGGFQRKMYQGNWKCAGCGADITELPFEPKEGQEIFCRECYRSRRES</sequence>
<evidence type="ECO:0000313" key="2">
    <source>
        <dbReference type="EMBL" id="OGZ31886.1"/>
    </source>
</evidence>
<dbReference type="NCBIfam" id="TIGR04272">
    <property type="entry name" value="cxxc_cxxc_Mbark"/>
    <property type="match status" value="2"/>
</dbReference>
<evidence type="ECO:0000313" key="3">
    <source>
        <dbReference type="Proteomes" id="UP000177810"/>
    </source>
</evidence>
<feature type="domain" description="CxxC-x17-CxxC" evidence="1">
    <location>
        <begin position="13"/>
        <end position="50"/>
    </location>
</feature>
<feature type="domain" description="CxxC-x17-CxxC" evidence="1">
    <location>
        <begin position="61"/>
        <end position="100"/>
    </location>
</feature>
<name>A0A1G2F1C1_9BACT</name>
<accession>A0A1G2F1C1</accession>